<name>A0A7W7KBJ4_9SPHN</name>
<evidence type="ECO:0000256" key="1">
    <source>
        <dbReference type="SAM" id="MobiDB-lite"/>
    </source>
</evidence>
<evidence type="ECO:0000313" key="2">
    <source>
        <dbReference type="EMBL" id="MBB4859456.1"/>
    </source>
</evidence>
<gene>
    <name evidence="2" type="ORF">HNO88_002785</name>
</gene>
<protein>
    <submittedName>
        <fullName evidence="2">P27 family predicted phage terminase small subunit</fullName>
    </submittedName>
</protein>
<accession>A0A7W7KBJ4</accession>
<sequence>MPRTATPTAIKKLAGNPGKRALNKAEPQPSGVPSRPTTMTSAARKVWTRLIGAMPADVYTACDSALLAAYCEAVAAHQTATRLISDKNFEPIGTGSTGQQVIHPAYKLQADQARLIATLGQRLGLDPIARQSINSAPQGTEEDSFKGLMN</sequence>
<evidence type="ECO:0000313" key="3">
    <source>
        <dbReference type="Proteomes" id="UP000555448"/>
    </source>
</evidence>
<proteinExistence type="predicted"/>
<feature type="region of interest" description="Disordered" evidence="1">
    <location>
        <begin position="1"/>
        <end position="40"/>
    </location>
</feature>
<dbReference type="InterPro" id="IPR006448">
    <property type="entry name" value="Phage_term_ssu_P27"/>
</dbReference>
<dbReference type="AlphaFoldDB" id="A0A7W7KBJ4"/>
<dbReference type="Proteomes" id="UP000555448">
    <property type="component" value="Unassembled WGS sequence"/>
</dbReference>
<dbReference type="NCBIfam" id="TIGR01558">
    <property type="entry name" value="sm_term_P27"/>
    <property type="match status" value="1"/>
</dbReference>
<comment type="caution">
    <text evidence="2">The sequence shown here is derived from an EMBL/GenBank/DDBJ whole genome shotgun (WGS) entry which is preliminary data.</text>
</comment>
<dbReference type="EMBL" id="JACHLR010000011">
    <property type="protein sequence ID" value="MBB4859456.1"/>
    <property type="molecule type" value="Genomic_DNA"/>
</dbReference>
<dbReference type="Pfam" id="PF05119">
    <property type="entry name" value="Terminase_4"/>
    <property type="match status" value="1"/>
</dbReference>
<dbReference type="RefSeq" id="WP_184246371.1">
    <property type="nucleotide sequence ID" value="NZ_JACHLR010000011.1"/>
</dbReference>
<reference evidence="2 3" key="1">
    <citation type="submission" date="2020-08" db="EMBL/GenBank/DDBJ databases">
        <title>Functional genomics of gut bacteria from endangered species of beetles.</title>
        <authorList>
            <person name="Carlos-Shanley C."/>
        </authorList>
    </citation>
    <scope>NUCLEOTIDE SEQUENCE [LARGE SCALE GENOMIC DNA]</scope>
    <source>
        <strain evidence="2 3">S00245</strain>
    </source>
</reference>
<keyword evidence="3" id="KW-1185">Reference proteome</keyword>
<organism evidence="2 3">
    <name type="scientific">Novosphingobium chloroacetimidivorans</name>
    <dbReference type="NCBI Taxonomy" id="1428314"/>
    <lineage>
        <taxon>Bacteria</taxon>
        <taxon>Pseudomonadati</taxon>
        <taxon>Pseudomonadota</taxon>
        <taxon>Alphaproteobacteria</taxon>
        <taxon>Sphingomonadales</taxon>
        <taxon>Sphingomonadaceae</taxon>
        <taxon>Novosphingobium</taxon>
    </lineage>
</organism>